<feature type="non-terminal residue" evidence="2">
    <location>
        <position position="1"/>
    </location>
</feature>
<dbReference type="AlphaFoldDB" id="A0A3B1BMC6"/>
<name>A0A3B1BMC6_9ZZZZ</name>
<gene>
    <name evidence="2" type="ORF">MNBD_GAMMA24-2545</name>
</gene>
<dbReference type="EMBL" id="UOFZ01000078">
    <property type="protein sequence ID" value="VAX12974.1"/>
    <property type="molecule type" value="Genomic_DNA"/>
</dbReference>
<evidence type="ECO:0000313" key="2">
    <source>
        <dbReference type="EMBL" id="VAX12974.1"/>
    </source>
</evidence>
<organism evidence="2">
    <name type="scientific">hydrothermal vent metagenome</name>
    <dbReference type="NCBI Taxonomy" id="652676"/>
    <lineage>
        <taxon>unclassified sequences</taxon>
        <taxon>metagenomes</taxon>
        <taxon>ecological metagenomes</taxon>
    </lineage>
</organism>
<feature type="domain" description="DUF3739" evidence="1">
    <location>
        <begin position="318"/>
        <end position="426"/>
    </location>
</feature>
<proteinExistence type="predicted"/>
<reference evidence="2" key="1">
    <citation type="submission" date="2018-06" db="EMBL/GenBank/DDBJ databases">
        <authorList>
            <person name="Zhirakovskaya E."/>
        </authorList>
    </citation>
    <scope>NUCLEOTIDE SEQUENCE</scope>
</reference>
<dbReference type="Pfam" id="PF12545">
    <property type="entry name" value="DUF3739"/>
    <property type="match status" value="1"/>
</dbReference>
<accession>A0A3B1BMC6</accession>
<protein>
    <submittedName>
        <fullName evidence="2">Haemagglutinin-like protein in cluster with DING protein(S)</fullName>
    </submittedName>
</protein>
<evidence type="ECO:0000259" key="1">
    <source>
        <dbReference type="Pfam" id="PF12545"/>
    </source>
</evidence>
<dbReference type="InterPro" id="IPR021026">
    <property type="entry name" value="Filamn_hemagglutn_DUF3739"/>
</dbReference>
<sequence>EIHASTPLHTDDDISVKIVADKGSISSPGGLVINLPKKADVYAGRDIRNASFIIQNVNEDDRTRITAGRDFRYEIPRLFDGGVQSKDRRLQVSGPGQLILQAGRNIDLGTSAGIESIGNRKNPVLADRGADVIVIAGVKDNVDYAGFSETYVNKSNKYLTAVKAFVDNGVVDFDQETSRSYSTVELNASREQFAGLDEQKQQAFLRELFLHEIRDVGVSSAEAGNDSYQSAYDAIASLFPGSYAGDINLFFSKIHTVDGGNIQLLTPGGGVNAGLATSAGLSKEASDLGIVAQREGRIDAFVRDDFEVNLSRVFTLAGGDIMLFASEGDIDAGRGAKSALAAPPAKFSFDERSNLIVEFPNAIQGSGIRTFASGNGEAGDVYLFAPQGVIDAGDAGIGGNNITLGAPTIIGSANIDIGGVSVGVPTASVSLAAGLTGVSNLSASSNKVAEESTSSIGKLSENSGFGNTPMGFLNVELVGFGGGVSNTVPTTGSNLSSMKKYNK</sequence>